<organism evidence="3 4">
    <name type="scientific">Caballeronia choica</name>
    <dbReference type="NCBI Taxonomy" id="326476"/>
    <lineage>
        <taxon>Bacteria</taxon>
        <taxon>Pseudomonadati</taxon>
        <taxon>Pseudomonadota</taxon>
        <taxon>Betaproteobacteria</taxon>
        <taxon>Burkholderiales</taxon>
        <taxon>Burkholderiaceae</taxon>
        <taxon>Caballeronia</taxon>
    </lineage>
</organism>
<dbReference type="InterPro" id="IPR044855">
    <property type="entry name" value="CoA-Trfase_III_dom3_sf"/>
</dbReference>
<sequence>MSKLHKKGFAHGENGPLRGLKVVDLSRLVAGNMLTLQLADFGAEVIKVEPIAGDTLRAFKTDGYEVFWKTYARNKKSVCVDFRRKEAIALIARLIDQADVLVESFRPGTLEEMGLAPAQLHERNPRLVIARISGWGQTGLYRNKPGFGTLVEGYTGFAAMNGFADREPVLPPMFLGDMTTGIYGANAVMMALWHTRVNEGRGQVLDISLFEPTLSILGPQVANYKLNGRIKPRSGSRSGTTAPRNTYQTSDGKWLCVSTSTQSMAERLFATIGRPELNSDVRYATNTARLANVDEIDDMVAGFIGARTLSENLALFDAADVTVGPVFDASDLLADRYVCERESIVEVDDHELGEMPMHNVVPRLSGTPGGFRYPAPLKGEHSDEIISPLLGVAAYRQLVDAGVIVESSREQAGTVPTNSTTELEHRRL</sequence>
<gene>
    <name evidence="3" type="ORF">AWB68_05144</name>
</gene>
<evidence type="ECO:0000256" key="1">
    <source>
        <dbReference type="ARBA" id="ARBA00022679"/>
    </source>
</evidence>
<keyword evidence="1" id="KW-0808">Transferase</keyword>
<accession>A0A158K9H2</accession>
<dbReference type="InterPro" id="IPR023606">
    <property type="entry name" value="CoA-Trfase_III_dom_1_sf"/>
</dbReference>
<evidence type="ECO:0000313" key="3">
    <source>
        <dbReference type="EMBL" id="SAL77190.1"/>
    </source>
</evidence>
<dbReference type="Pfam" id="PF02515">
    <property type="entry name" value="CoA_transf_3"/>
    <property type="match status" value="1"/>
</dbReference>
<evidence type="ECO:0000256" key="2">
    <source>
        <dbReference type="SAM" id="MobiDB-lite"/>
    </source>
</evidence>
<dbReference type="EMBL" id="FCON02000070">
    <property type="protein sequence ID" value="SAL77190.1"/>
    <property type="molecule type" value="Genomic_DNA"/>
</dbReference>
<name>A0A158K9H2_9BURK</name>
<dbReference type="PANTHER" id="PTHR48207">
    <property type="entry name" value="SUCCINATE--HYDROXYMETHYLGLUTARATE COA-TRANSFERASE"/>
    <property type="match status" value="1"/>
</dbReference>
<keyword evidence="4" id="KW-1185">Reference proteome</keyword>
<protein>
    <submittedName>
        <fullName evidence="3">L-carnitine dehydratase/bile acid-inducible protein F</fullName>
    </submittedName>
</protein>
<dbReference type="Gene3D" id="3.40.50.10540">
    <property type="entry name" value="Crotonobetainyl-coa:carnitine coa-transferase, domain 1"/>
    <property type="match status" value="1"/>
</dbReference>
<dbReference type="RefSeq" id="WP_235028500.1">
    <property type="nucleotide sequence ID" value="NZ_FCON02000070.1"/>
</dbReference>
<proteinExistence type="predicted"/>
<comment type="caution">
    <text evidence="3">The sequence shown here is derived from an EMBL/GenBank/DDBJ whole genome shotgun (WGS) entry which is preliminary data.</text>
</comment>
<reference evidence="3" key="1">
    <citation type="submission" date="2016-01" db="EMBL/GenBank/DDBJ databases">
        <authorList>
            <person name="Peeters C."/>
        </authorList>
    </citation>
    <scope>NUCLEOTIDE SEQUENCE [LARGE SCALE GENOMIC DNA]</scope>
    <source>
        <strain evidence="3">LMG 22940</strain>
    </source>
</reference>
<feature type="region of interest" description="Disordered" evidence="2">
    <location>
        <begin position="409"/>
        <end position="428"/>
    </location>
</feature>
<feature type="compositionally biased region" description="Polar residues" evidence="2">
    <location>
        <begin position="235"/>
        <end position="249"/>
    </location>
</feature>
<dbReference type="AlphaFoldDB" id="A0A158K9H2"/>
<feature type="compositionally biased region" description="Polar residues" evidence="2">
    <location>
        <begin position="410"/>
        <end position="421"/>
    </location>
</feature>
<dbReference type="Gene3D" id="3.30.1540.10">
    <property type="entry name" value="formyl-coa transferase, domain 3"/>
    <property type="match status" value="1"/>
</dbReference>
<evidence type="ECO:0000313" key="4">
    <source>
        <dbReference type="Proteomes" id="UP000054770"/>
    </source>
</evidence>
<dbReference type="GO" id="GO:0008410">
    <property type="term" value="F:CoA-transferase activity"/>
    <property type="evidence" value="ECO:0007669"/>
    <property type="project" value="TreeGrafter"/>
</dbReference>
<dbReference type="InterPro" id="IPR003673">
    <property type="entry name" value="CoA-Trfase_fam_III"/>
</dbReference>
<feature type="region of interest" description="Disordered" evidence="2">
    <location>
        <begin position="228"/>
        <end position="249"/>
    </location>
</feature>
<dbReference type="SUPFAM" id="SSF89796">
    <property type="entry name" value="CoA-transferase family III (CaiB/BaiF)"/>
    <property type="match status" value="1"/>
</dbReference>
<dbReference type="PANTHER" id="PTHR48207:SF3">
    <property type="entry name" value="SUCCINATE--HYDROXYMETHYLGLUTARATE COA-TRANSFERASE"/>
    <property type="match status" value="1"/>
</dbReference>
<dbReference type="Proteomes" id="UP000054770">
    <property type="component" value="Unassembled WGS sequence"/>
</dbReference>
<dbReference type="InterPro" id="IPR050483">
    <property type="entry name" value="CoA-transferase_III_domain"/>
</dbReference>